<dbReference type="Pfam" id="PF07587">
    <property type="entry name" value="PSD1"/>
    <property type="match status" value="1"/>
</dbReference>
<feature type="domain" description="DUF1553" evidence="2">
    <location>
        <begin position="1"/>
        <end position="197"/>
    </location>
</feature>
<evidence type="ECO:0000256" key="1">
    <source>
        <dbReference type="SAM" id="MobiDB-lite"/>
    </source>
</evidence>
<dbReference type="AlphaFoldDB" id="A0A382HRC4"/>
<feature type="non-terminal residue" evidence="3">
    <location>
        <position position="1"/>
    </location>
</feature>
<gene>
    <name evidence="3" type="ORF">METZ01_LOCUS241895</name>
</gene>
<organism evidence="3">
    <name type="scientific">marine metagenome</name>
    <dbReference type="NCBI Taxonomy" id="408172"/>
    <lineage>
        <taxon>unclassified sequences</taxon>
        <taxon>metagenomes</taxon>
        <taxon>ecological metagenomes</taxon>
    </lineage>
</organism>
<feature type="compositionally biased region" description="Polar residues" evidence="1">
    <location>
        <begin position="8"/>
        <end position="26"/>
    </location>
</feature>
<dbReference type="InterPro" id="IPR022655">
    <property type="entry name" value="DUF1553"/>
</dbReference>
<evidence type="ECO:0000313" key="3">
    <source>
        <dbReference type="EMBL" id="SVB89041.1"/>
    </source>
</evidence>
<evidence type="ECO:0000259" key="2">
    <source>
        <dbReference type="Pfam" id="PF07587"/>
    </source>
</evidence>
<proteinExistence type="predicted"/>
<dbReference type="PANTHER" id="PTHR35889:SF3">
    <property type="entry name" value="F-BOX DOMAIN-CONTAINING PROTEIN"/>
    <property type="match status" value="1"/>
</dbReference>
<feature type="region of interest" description="Disordered" evidence="1">
    <location>
        <begin position="8"/>
        <end position="30"/>
    </location>
</feature>
<dbReference type="PANTHER" id="PTHR35889">
    <property type="entry name" value="CYCLOINULO-OLIGOSACCHARIDE FRUCTANOTRANSFERASE-RELATED"/>
    <property type="match status" value="1"/>
</dbReference>
<sequence length="238" mass="26955">RLIRRIVKSQTYRQSSSTEHANQSEAVSKASRLDPDNRLLWRANRKRLDAESIRDSMLLVSGKLNPQRGGPALPFENPENVETGGPGSVSIGVKFPDELFARRTIYQPVKRQGPFGAINFLGAFDLPDTNEETGRRTQSTVPEQALYLVNSPFAQDCGRALADRFMDRKPQQRIKCIYLAAFSRPPTAKEVESALSFINALTKEIRSEKSNEDKESEDMAWDRFCQSLLISNEFLFRN</sequence>
<accession>A0A382HRC4</accession>
<reference evidence="3" key="1">
    <citation type="submission" date="2018-05" db="EMBL/GenBank/DDBJ databases">
        <authorList>
            <person name="Lanie J.A."/>
            <person name="Ng W.-L."/>
            <person name="Kazmierczak K.M."/>
            <person name="Andrzejewski T.M."/>
            <person name="Davidsen T.M."/>
            <person name="Wayne K.J."/>
            <person name="Tettelin H."/>
            <person name="Glass J.I."/>
            <person name="Rusch D."/>
            <person name="Podicherti R."/>
            <person name="Tsui H.-C.T."/>
            <person name="Winkler M.E."/>
        </authorList>
    </citation>
    <scope>NUCLEOTIDE SEQUENCE</scope>
</reference>
<protein>
    <recommendedName>
        <fullName evidence="2">DUF1553 domain-containing protein</fullName>
    </recommendedName>
</protein>
<name>A0A382HRC4_9ZZZZ</name>
<dbReference type="EMBL" id="UINC01062426">
    <property type="protein sequence ID" value="SVB89041.1"/>
    <property type="molecule type" value="Genomic_DNA"/>
</dbReference>